<sequence length="288" mass="33378">MPKRMTQLLALPPCPGPKLAAFEHHNSPIKWIERLDLGQDGGESAMQSCVYKVEIESKVYALKIFKFFDPDTVRYYWEPQLRNSVPLNEIVFYTDPFFAECRAYGRIKEARVTRGIKEKLAVPCHGYLFLTKRDESWLERDGVDLGSRHISKEFRPPSIDTNLARAIVKDFEPRPSGLNSKNIRPALRRLKRLNELQVYNGDIRGDNFRGGYLVDFGTSQTEPHRLFDSLDPNTAEGKKMEDMIMFDEAVKEDQGGIFIVRNYKDIWDEYTKGTMEDADCQMHEEELQ</sequence>
<organism evidence="1 2">
    <name type="scientific">Nemania bipapillata</name>
    <dbReference type="NCBI Taxonomy" id="110536"/>
    <lineage>
        <taxon>Eukaryota</taxon>
        <taxon>Fungi</taxon>
        <taxon>Dikarya</taxon>
        <taxon>Ascomycota</taxon>
        <taxon>Pezizomycotina</taxon>
        <taxon>Sordariomycetes</taxon>
        <taxon>Xylariomycetidae</taxon>
        <taxon>Xylariales</taxon>
        <taxon>Xylariaceae</taxon>
        <taxon>Nemania</taxon>
    </lineage>
</organism>
<gene>
    <name evidence="1" type="ORF">ONZ43_g4717</name>
</gene>
<protein>
    <submittedName>
        <fullName evidence="1">Uncharacterized protein</fullName>
    </submittedName>
</protein>
<comment type="caution">
    <text evidence="1">The sequence shown here is derived from an EMBL/GenBank/DDBJ whole genome shotgun (WGS) entry which is preliminary data.</text>
</comment>
<name>A0ACC2IJ54_9PEZI</name>
<dbReference type="EMBL" id="JAPESX010001324">
    <property type="protein sequence ID" value="KAJ8115218.1"/>
    <property type="molecule type" value="Genomic_DNA"/>
</dbReference>
<evidence type="ECO:0000313" key="1">
    <source>
        <dbReference type="EMBL" id="KAJ8115218.1"/>
    </source>
</evidence>
<proteinExistence type="predicted"/>
<accession>A0ACC2IJ54</accession>
<keyword evidence="2" id="KW-1185">Reference proteome</keyword>
<evidence type="ECO:0000313" key="2">
    <source>
        <dbReference type="Proteomes" id="UP001153334"/>
    </source>
</evidence>
<reference evidence="1" key="1">
    <citation type="submission" date="2022-11" db="EMBL/GenBank/DDBJ databases">
        <title>Genome Sequence of Nemania bipapillata.</title>
        <authorList>
            <person name="Buettner E."/>
        </authorList>
    </citation>
    <scope>NUCLEOTIDE SEQUENCE</scope>
    <source>
        <strain evidence="1">CP14</strain>
    </source>
</reference>
<dbReference type="Proteomes" id="UP001153334">
    <property type="component" value="Unassembled WGS sequence"/>
</dbReference>